<organism evidence="1">
    <name type="scientific">Pseudomonas putida</name>
    <name type="common">Arthrobacter siderocapsulatus</name>
    <dbReference type="NCBI Taxonomy" id="303"/>
    <lineage>
        <taxon>Bacteria</taxon>
        <taxon>Pseudomonadati</taxon>
        <taxon>Pseudomonadota</taxon>
        <taxon>Gammaproteobacteria</taxon>
        <taxon>Pseudomonadales</taxon>
        <taxon>Pseudomonadaceae</taxon>
        <taxon>Pseudomonas</taxon>
    </lineage>
</organism>
<sequence length="309" mass="33828">MLGHLCLTGARGTHQHLNDRAKAYALAEFKILLLLVGSKLHRGFSLYELQVGNHRFEITQARWSSRGMEAATERSLIEGDIFSCQCTPIQALPDARALTWVFRPACDCVRHCLSFRTGVDAGQEIGGMMDDVGEARARKFAESLRDASWVIDDDAAGARNAVGFWLYSYNLVAGPRLVGQLTLDGYRAMQGGEDLKNLGGLQPADVLGATLTAYDALPEQRRNAAESQTVISALSLYASSTMTWQALPPLKTGAHQHFMVFDWLTASGKRIFRPAAAITGSVLAPEILTDFSKQVLTAHLSKHPHETPF</sequence>
<protein>
    <submittedName>
        <fullName evidence="1">Uncharacterized protein</fullName>
    </submittedName>
</protein>
<name>B7XGL9_PSEPU</name>
<reference evidence="1" key="1">
    <citation type="journal article" date="2005" name="Appl. Microbiol. Biotechnol.">
        <title>Large plasmid pCAR2 and class II transposon Tn4676 are functional mobile genetic elements to distribute the carbazole/dioxin-degradative car gene cluster in different bacteria.</title>
        <authorList>
            <person name="Shintani M."/>
            <person name="Yoshida T."/>
            <person name="Habe H."/>
            <person name="Omori T."/>
            <person name="Nojiri H."/>
        </authorList>
    </citation>
    <scope>NUCLEOTIDE SEQUENCE</scope>
    <source>
        <strain evidence="1">CA10</strain>
        <plasmid evidence="1">pCAR1.2</plasmid>
    </source>
</reference>
<dbReference type="EMBL" id="AB474758">
    <property type="protein sequence ID" value="BAH10027.1"/>
    <property type="molecule type" value="Genomic_DNA"/>
</dbReference>
<accession>B7XGL9</accession>
<dbReference type="AlphaFoldDB" id="B7XGL9"/>
<evidence type="ECO:0000313" key="1">
    <source>
        <dbReference type="EMBL" id="BAH10027.1"/>
    </source>
</evidence>
<reference evidence="1" key="2">
    <citation type="journal article" date="2005" name="Biotechnol. Lett.">
        <title>Recipient range of IncP-7 conjugative plasmid pCAR2 from Pseudomonas putida HS01 is broader than from other Pseudomonas strains.</title>
        <authorList>
            <person name="Shintani M."/>
            <person name="Habe H."/>
            <person name="Tsuda M."/>
            <person name="Omori T."/>
            <person name="Yamane H."/>
            <person name="Nojiri H."/>
        </authorList>
    </citation>
    <scope>NUCLEOTIDE SEQUENCE</scope>
    <source>
        <strain evidence="1">CA10</strain>
        <plasmid evidence="1">pCAR1.2</plasmid>
    </source>
</reference>
<reference evidence="1" key="7">
    <citation type="journal article" date="2010" name="J. Bacteriol.">
        <title>Pmr, a histone-like protein H1 (H-NS) family protein encoded by the IncP-7 plasmid pCAR1, is a key global regulator that alters host function.</title>
        <authorList>
            <person name="Yun C.S."/>
            <person name="Suzuki C."/>
            <person name="Naito K."/>
            <person name="Takeda T."/>
            <person name="Takahashi Y."/>
            <person name="Sai F."/>
            <person name="Terabayashi T."/>
            <person name="Miyakoshi M."/>
            <person name="Shintani M."/>
            <person name="Nishida H."/>
            <person name="Yamane H."/>
            <person name="Nojiri H."/>
        </authorList>
    </citation>
    <scope>NUCLEOTIDE SEQUENCE</scope>
    <source>
        <strain evidence="1">CA10</strain>
        <plasmid evidence="1">pCAR1.2</plasmid>
    </source>
</reference>
<reference evidence="1" key="4">
    <citation type="journal article" date="2009" name="Biosci. Biotechnol. Biochem.">
        <title>The complete nucleotide sequence of pCAR2: pCAR2 and pCAR1 were structurally identical IncP-7 carbazole degradative plasmids.</title>
        <authorList>
            <person name="Takahashi Y."/>
            <person name="Shintani M."/>
            <person name="Yamane H."/>
            <person name="Nojiri H."/>
        </authorList>
    </citation>
    <scope>NUCLEOTIDE SEQUENCE</scope>
    <source>
        <strain evidence="1">CA10</strain>
        <plasmid evidence="1">pCAR1.2</plasmid>
    </source>
</reference>
<reference evidence="1" key="5">
    <citation type="journal article" date="2009" name="BMC Genomics">
        <title>High-resolution mapping of plasmid transcriptomes in different host bacteria.</title>
        <authorList>
            <person name="Miyakoshi M."/>
            <person name="Nishida H."/>
            <person name="Shintani M."/>
            <person name="Yamane H."/>
            <person name="Nojiri H."/>
        </authorList>
    </citation>
    <scope>NUCLEOTIDE SEQUENCE</scope>
    <source>
        <strain evidence="1">CA10</strain>
        <plasmid evidence="1">pCAR1.2</plasmid>
    </source>
</reference>
<proteinExistence type="predicted"/>
<reference evidence="1" key="6">
    <citation type="journal article" date="2010" name="Environ. Microbiol.">
        <title>Response of the Pseudomonas host chromosomal transcriptome to carriage of the IncP-7 plasmid pCAR1.</title>
        <authorList>
            <person name="Shintani M."/>
            <person name="Takahashi Y."/>
            <person name="Tokumaru H."/>
            <person name="Kadota K."/>
            <person name="Hara H."/>
            <person name="Miyakoshi M."/>
            <person name="Naito K."/>
            <person name="Yamane H."/>
            <person name="Nishida H."/>
            <person name="Nojiri H."/>
        </authorList>
    </citation>
    <scope>NUCLEOTIDE SEQUENCE</scope>
    <source>
        <strain evidence="1">CA10</strain>
        <plasmid evidence="1">pCAR1.2</plasmid>
    </source>
</reference>
<geneLocation type="plasmid" evidence="1">
    <name>pCAR1.2</name>
</geneLocation>
<reference evidence="1" key="3">
    <citation type="journal article" date="2009" name="Appl. Environ. Microbiol.">
        <title>Carbazole-degradative IncP-7 plasmid pCAR1.2 is structurally unstable in Pseudomonas fluorescens Pf0-1, which accumulates catechol, the intermediate of the carbazole degradation pathway.</title>
        <authorList>
            <person name="Takahashi Y."/>
            <person name="Shintani M."/>
            <person name="Li L."/>
            <person name="Yamane H."/>
            <person name="Nojiri H."/>
        </authorList>
    </citation>
    <scope>NUCLEOTIDE SEQUENCE</scope>
    <source>
        <strain evidence="1">CA10</strain>
        <plasmid evidence="1">pCAR1.2</plasmid>
    </source>
</reference>
<keyword evidence="1" id="KW-0614">Plasmid</keyword>